<reference evidence="8" key="1">
    <citation type="journal article" date="2014" name="Int. J. Syst. Evol. Microbiol.">
        <title>Complete genome sequence of Corynebacterium casei LMG S-19264T (=DSM 44701T), isolated from a smear-ripened cheese.</title>
        <authorList>
            <consortium name="US DOE Joint Genome Institute (JGI-PGF)"/>
            <person name="Walter F."/>
            <person name="Albersmeier A."/>
            <person name="Kalinowski J."/>
            <person name="Ruckert C."/>
        </authorList>
    </citation>
    <scope>NUCLEOTIDE SEQUENCE</scope>
    <source>
        <strain evidence="8">JCM 31740</strain>
    </source>
</reference>
<dbReference type="PROSITE" id="PS51296">
    <property type="entry name" value="RIESKE"/>
    <property type="match status" value="1"/>
</dbReference>
<dbReference type="EMBL" id="AP018553">
    <property type="protein sequence ID" value="BBD73184.1"/>
    <property type="molecule type" value="Genomic_DNA"/>
</dbReference>
<evidence type="ECO:0000256" key="1">
    <source>
        <dbReference type="ARBA" id="ARBA00022714"/>
    </source>
</evidence>
<evidence type="ECO:0000313" key="9">
    <source>
        <dbReference type="Proteomes" id="UP000276741"/>
    </source>
</evidence>
<dbReference type="OrthoDB" id="6837at2157"/>
<evidence type="ECO:0000256" key="4">
    <source>
        <dbReference type="ARBA" id="ARBA00023014"/>
    </source>
</evidence>
<reference evidence="9" key="2">
    <citation type="submission" date="2018-04" db="EMBL/GenBank/DDBJ databases">
        <title>Complete genome sequence of Sulfodiicoccus acidiphilus strain HS-1.</title>
        <authorList>
            <person name="Sakai H.D."/>
            <person name="Kurosawa N."/>
        </authorList>
    </citation>
    <scope>NUCLEOTIDE SEQUENCE [LARGE SCALE GENOMIC DNA]</scope>
    <source>
        <strain evidence="9">HS-1</strain>
    </source>
</reference>
<reference evidence="8" key="4">
    <citation type="submission" date="2020-09" db="EMBL/GenBank/DDBJ databases">
        <authorList>
            <person name="Sun Q."/>
            <person name="Ohkuma M."/>
        </authorList>
    </citation>
    <scope>NUCLEOTIDE SEQUENCE</scope>
    <source>
        <strain evidence="8">JCM 31740</strain>
    </source>
</reference>
<keyword evidence="4" id="KW-0411">Iron-sulfur</keyword>
<evidence type="ECO:0000256" key="3">
    <source>
        <dbReference type="ARBA" id="ARBA00023004"/>
    </source>
</evidence>
<evidence type="ECO:0000256" key="5">
    <source>
        <dbReference type="ARBA" id="ARBA00034078"/>
    </source>
</evidence>
<dbReference type="InterPro" id="IPR036922">
    <property type="entry name" value="Rieske_2Fe-2S_sf"/>
</dbReference>
<dbReference type="InterPro" id="IPR017941">
    <property type="entry name" value="Rieske_2Fe-2S"/>
</dbReference>
<reference evidence="7" key="3">
    <citation type="journal article" date="2019" name="BMC Res. Notes">
        <title>Complete genome sequence of the Sulfodiicoccus acidiphilus strain HS-1T, the first crenarchaeon that lacks polB3, isolated from an acidic hot spring in Ohwaku-dani, Hakone, Japan.</title>
        <authorList>
            <person name="Sakai H.D."/>
            <person name="Kurosawa N."/>
        </authorList>
    </citation>
    <scope>NUCLEOTIDE SEQUENCE</scope>
    <source>
        <strain evidence="7">HS-1</strain>
    </source>
</reference>
<dbReference type="CDD" id="cd03467">
    <property type="entry name" value="Rieske"/>
    <property type="match status" value="1"/>
</dbReference>
<dbReference type="GO" id="GO:0046872">
    <property type="term" value="F:metal ion binding"/>
    <property type="evidence" value="ECO:0007669"/>
    <property type="project" value="UniProtKB-KW"/>
</dbReference>
<dbReference type="SUPFAM" id="SSF50022">
    <property type="entry name" value="ISP domain"/>
    <property type="match status" value="1"/>
</dbReference>
<evidence type="ECO:0000256" key="2">
    <source>
        <dbReference type="ARBA" id="ARBA00022723"/>
    </source>
</evidence>
<feature type="domain" description="Rieske" evidence="6">
    <location>
        <begin position="2"/>
        <end position="106"/>
    </location>
</feature>
<organism evidence="7 9">
    <name type="scientific">Sulfodiicoccus acidiphilus</name>
    <dbReference type="NCBI Taxonomy" id="1670455"/>
    <lineage>
        <taxon>Archaea</taxon>
        <taxon>Thermoproteota</taxon>
        <taxon>Thermoprotei</taxon>
        <taxon>Sulfolobales</taxon>
        <taxon>Sulfolobaceae</taxon>
        <taxon>Sulfodiicoccus</taxon>
    </lineage>
</organism>
<dbReference type="RefSeq" id="WP_126450318.1">
    <property type="nucleotide sequence ID" value="NZ_AP018553.1"/>
</dbReference>
<dbReference type="PANTHER" id="PTHR21496">
    <property type="entry name" value="FERREDOXIN-RELATED"/>
    <property type="match status" value="1"/>
</dbReference>
<dbReference type="Proteomes" id="UP000276741">
    <property type="component" value="Chromosome"/>
</dbReference>
<dbReference type="Pfam" id="PF00355">
    <property type="entry name" value="Rieske"/>
    <property type="match status" value="1"/>
</dbReference>
<evidence type="ECO:0000313" key="8">
    <source>
        <dbReference type="EMBL" id="GGU01364.1"/>
    </source>
</evidence>
<keyword evidence="3" id="KW-0408">Iron</keyword>
<dbReference type="GO" id="GO:0051537">
    <property type="term" value="F:2 iron, 2 sulfur cluster binding"/>
    <property type="evidence" value="ECO:0007669"/>
    <property type="project" value="UniProtKB-KW"/>
</dbReference>
<dbReference type="EMBL" id="BMQS01000019">
    <property type="protein sequence ID" value="GGU01364.1"/>
    <property type="molecule type" value="Genomic_DNA"/>
</dbReference>
<proteinExistence type="predicted"/>
<dbReference type="Proteomes" id="UP000616143">
    <property type="component" value="Unassembled WGS sequence"/>
</dbReference>
<dbReference type="GeneID" id="38667075"/>
<accession>A0A348B4T2</accession>
<dbReference type="AlphaFoldDB" id="A0A348B4T2"/>
<keyword evidence="1" id="KW-0001">2Fe-2S</keyword>
<sequence>MRTCLNLTEIPEGDPVKVHAGDQLVVLVRIGRKVWAISPYCPHKGADIWKGDVINEKIRCYLHGYIYDLNTGRPVFVPYPEKYGKWRETGNLVEFPVSEEGEQVCVTISGPSQ</sequence>
<evidence type="ECO:0000313" key="7">
    <source>
        <dbReference type="EMBL" id="BBD73184.1"/>
    </source>
</evidence>
<keyword evidence="9" id="KW-1185">Reference proteome</keyword>
<comment type="cofactor">
    <cofactor evidence="5">
        <name>[2Fe-2S] cluster</name>
        <dbReference type="ChEBI" id="CHEBI:190135"/>
    </cofactor>
</comment>
<keyword evidence="2" id="KW-0479">Metal-binding</keyword>
<dbReference type="PANTHER" id="PTHR21496:SF0">
    <property type="entry name" value="RIESKE DOMAIN-CONTAINING PROTEIN"/>
    <property type="match status" value="1"/>
</dbReference>
<name>A0A348B4T2_9CREN</name>
<dbReference type="KEGG" id="sacd:HS1genome_1573"/>
<protein>
    <recommendedName>
        <fullName evidence="6">Rieske domain-containing protein</fullName>
    </recommendedName>
</protein>
<gene>
    <name evidence="8" type="ORF">GCM10007116_18180</name>
    <name evidence="7" type="ORF">HS1genome_1573</name>
</gene>
<dbReference type="Gene3D" id="2.102.10.10">
    <property type="entry name" value="Rieske [2Fe-2S] iron-sulphur domain"/>
    <property type="match status" value="1"/>
</dbReference>
<evidence type="ECO:0000259" key="6">
    <source>
        <dbReference type="PROSITE" id="PS51296"/>
    </source>
</evidence>